<proteinExistence type="predicted"/>
<gene>
    <name evidence="2" type="ORF">J40TS1_10200</name>
</gene>
<accession>A0A919YR14</accession>
<feature type="transmembrane region" description="Helical" evidence="1">
    <location>
        <begin position="20"/>
        <end position="38"/>
    </location>
</feature>
<keyword evidence="1" id="KW-1133">Transmembrane helix</keyword>
<evidence type="ECO:0000313" key="2">
    <source>
        <dbReference type="EMBL" id="GIP15378.1"/>
    </source>
</evidence>
<keyword evidence="1" id="KW-0812">Transmembrane</keyword>
<reference evidence="2" key="1">
    <citation type="submission" date="2021-03" db="EMBL/GenBank/DDBJ databases">
        <title>Antimicrobial resistance genes in bacteria isolated from Japanese honey, and their potential for conferring macrolide and lincosamide resistance in the American foulbrood pathogen Paenibacillus larvae.</title>
        <authorList>
            <person name="Okamoto M."/>
            <person name="Kumagai M."/>
            <person name="Kanamori H."/>
            <person name="Takamatsu D."/>
        </authorList>
    </citation>
    <scope>NUCLEOTIDE SEQUENCE</scope>
    <source>
        <strain evidence="2">J40TS1</strain>
    </source>
</reference>
<sequence length="167" mass="18575">MNTLNHEEENQASSKLSSFMYLFLLGFALITLLAACGLSDDKESHVHTVGSETWETTESADQLPQFLDNHTELTASLYGHAVEHSHLLGELPCYCGCMDGTDMDEPHDSLRRCYLAEMPGDDGSVTWTDHSTTCGICKQEMELVIEMADKGSSLDEIKQAIDQQFKH</sequence>
<comment type="caution">
    <text evidence="2">The sequence shown here is derived from an EMBL/GenBank/DDBJ whole genome shotgun (WGS) entry which is preliminary data.</text>
</comment>
<keyword evidence="1" id="KW-0472">Membrane</keyword>
<dbReference type="AlphaFoldDB" id="A0A919YR14"/>
<dbReference type="InterPro" id="IPR025673">
    <property type="entry name" value="PCYCGC"/>
</dbReference>
<organism evidence="2 3">
    <name type="scientific">Paenibacillus montaniterrae</name>
    <dbReference type="NCBI Taxonomy" id="429341"/>
    <lineage>
        <taxon>Bacteria</taxon>
        <taxon>Bacillati</taxon>
        <taxon>Bacillota</taxon>
        <taxon>Bacilli</taxon>
        <taxon>Bacillales</taxon>
        <taxon>Paenibacillaceae</taxon>
        <taxon>Paenibacillus</taxon>
    </lineage>
</organism>
<protein>
    <submittedName>
        <fullName evidence="2">Uncharacterized protein</fullName>
    </submittedName>
</protein>
<keyword evidence="3" id="KW-1185">Reference proteome</keyword>
<name>A0A919YR14_9BACL</name>
<dbReference type="Proteomes" id="UP000683139">
    <property type="component" value="Unassembled WGS sequence"/>
</dbReference>
<dbReference type="EMBL" id="BOSE01000001">
    <property type="protein sequence ID" value="GIP15378.1"/>
    <property type="molecule type" value="Genomic_DNA"/>
</dbReference>
<dbReference type="RefSeq" id="WP_213513593.1">
    <property type="nucleotide sequence ID" value="NZ_BOSE01000001.1"/>
</dbReference>
<evidence type="ECO:0000313" key="3">
    <source>
        <dbReference type="Proteomes" id="UP000683139"/>
    </source>
</evidence>
<evidence type="ECO:0000256" key="1">
    <source>
        <dbReference type="SAM" id="Phobius"/>
    </source>
</evidence>
<dbReference type="Pfam" id="PF13798">
    <property type="entry name" value="PCYCGC"/>
    <property type="match status" value="1"/>
</dbReference>